<proteinExistence type="predicted"/>
<name>A0A8H3ULL4_VENIN</name>
<accession>A0A8H3ULL4</accession>
<feature type="region of interest" description="Disordered" evidence="2">
    <location>
        <begin position="1"/>
        <end position="22"/>
    </location>
</feature>
<evidence type="ECO:0000256" key="2">
    <source>
        <dbReference type="SAM" id="MobiDB-lite"/>
    </source>
</evidence>
<comment type="caution">
    <text evidence="3">The sequence shown here is derived from an EMBL/GenBank/DDBJ whole genome shotgun (WGS) entry which is preliminary data.</text>
</comment>
<dbReference type="Gene3D" id="1.10.287.1490">
    <property type="match status" value="1"/>
</dbReference>
<evidence type="ECO:0000313" key="3">
    <source>
        <dbReference type="EMBL" id="KAE9972539.1"/>
    </source>
</evidence>
<feature type="region of interest" description="Disordered" evidence="2">
    <location>
        <begin position="646"/>
        <end position="697"/>
    </location>
</feature>
<evidence type="ECO:0000313" key="4">
    <source>
        <dbReference type="Proteomes" id="UP000433883"/>
    </source>
</evidence>
<dbReference type="SUPFAM" id="SSF58100">
    <property type="entry name" value="Bacterial hemolysins"/>
    <property type="match status" value="1"/>
</dbReference>
<feature type="compositionally biased region" description="Polar residues" evidence="2">
    <location>
        <begin position="658"/>
        <end position="667"/>
    </location>
</feature>
<dbReference type="AlphaFoldDB" id="A0A8H3ULL4"/>
<sequence length="855" mass="93914">MHQVVKAENDELESDPNKAREQLSKDIDAAQQAYMDEQKKRWRWIEEAQLTEMRAEEKALSLKKEKMAQDLQALQQSMQALQESVDRMERKGWQDEATIQSLTSQLEASERSKKKFADALDAQTEEWKKMVQLRIDLNTLAGGPREDAGAADAITLSSFDAIKPSIEMSALDPTTLHDALRAISTLERNLEDSRGDVARLRARLEKKNQEIEELEKGKDSAEQLQAERNRVLGVGKSTLQRIQTNLADLKSVVQLQDAEKKLQQELQQAEQKIGELQRSEEDLKEELRQARDTIQSFPVLQKMNEHLSEVLKAVNDGSDAIRADLKNQLGAVTVAHESVKKSLDTTSQAVRTDLLHGFEATAEKAKQCHQSVETKLNSISKAVDGFPAIKDSLKNGFDELNVVRDEARSNHEDVDARLNSISKAVDGFPAITDTLKSGFDELAVAREEAKKHREATRWQVVDVSKTLLSSKASILTAGEDVKALQADNGKLMTAINQVTTDFGTLRNETRARFDAAKARAEEDMRYVEACVNKGVNKSIENIGKGFNLGLNEVGLRLQKVDNNLAGKISELNISEEVDRVEQIGNLKAQLKTAKEVDEYVGPSMAALNKFVDDHKSFIKKTGALEDVKLKKLEDLADQMKRLLSPDSNIPTLLGSPIPKQNRTTRGSSVRGEASRIPSSGTDFGDDDGLPRMVPPSSNQTVALSTATLLSPSAPALPLSNPTITAGAASSADAVDAGSSPTFVQPSQLPQDLRDLVTQALDDGHKAFEKKAKKKRSVAEYKESTESGKACVLQKAVGGGSVRKAGSVLDEACPNCVSKQRVCIELKDADEFTLMPLPASDRAGVSQTDKAYYVKP</sequence>
<dbReference type="EMBL" id="WNWQ01000259">
    <property type="protein sequence ID" value="KAE9972539.1"/>
    <property type="molecule type" value="Genomic_DNA"/>
</dbReference>
<gene>
    <name evidence="3" type="ORF">BLS_003984</name>
</gene>
<feature type="coiled-coil region" evidence="1">
    <location>
        <begin position="176"/>
        <end position="227"/>
    </location>
</feature>
<keyword evidence="1" id="KW-0175">Coiled coil</keyword>
<feature type="coiled-coil region" evidence="1">
    <location>
        <begin position="252"/>
        <end position="296"/>
    </location>
</feature>
<evidence type="ECO:0000256" key="1">
    <source>
        <dbReference type="SAM" id="Coils"/>
    </source>
</evidence>
<reference evidence="3 4" key="1">
    <citation type="submission" date="2019-11" db="EMBL/GenBank/DDBJ databases">
        <title>Venturia inaequalis Genome Resource.</title>
        <authorList>
            <person name="Lichtner F.J."/>
        </authorList>
    </citation>
    <scope>NUCLEOTIDE SEQUENCE [LARGE SCALE GENOMIC DNA]</scope>
    <source>
        <strain evidence="3">Bline_iso_100314</strain>
    </source>
</reference>
<protein>
    <submittedName>
        <fullName evidence="3">Uncharacterized protein</fullName>
    </submittedName>
</protein>
<organism evidence="3 4">
    <name type="scientific">Venturia inaequalis</name>
    <name type="common">Apple scab fungus</name>
    <dbReference type="NCBI Taxonomy" id="5025"/>
    <lineage>
        <taxon>Eukaryota</taxon>
        <taxon>Fungi</taxon>
        <taxon>Dikarya</taxon>
        <taxon>Ascomycota</taxon>
        <taxon>Pezizomycotina</taxon>
        <taxon>Dothideomycetes</taxon>
        <taxon>Pleosporomycetidae</taxon>
        <taxon>Venturiales</taxon>
        <taxon>Venturiaceae</taxon>
        <taxon>Venturia</taxon>
    </lineage>
</organism>
<dbReference type="Proteomes" id="UP000433883">
    <property type="component" value="Unassembled WGS sequence"/>
</dbReference>